<dbReference type="InterPro" id="IPR001555">
    <property type="entry name" value="GART_AS"/>
</dbReference>
<name>A0ABT5WPN1_9SPHN</name>
<dbReference type="PANTHER" id="PTHR11138:SF5">
    <property type="entry name" value="METHIONYL-TRNA FORMYLTRANSFERASE, MITOCHONDRIAL"/>
    <property type="match status" value="1"/>
</dbReference>
<evidence type="ECO:0000313" key="10">
    <source>
        <dbReference type="Proteomes" id="UP001216253"/>
    </source>
</evidence>
<evidence type="ECO:0000256" key="6">
    <source>
        <dbReference type="SAM" id="MobiDB-lite"/>
    </source>
</evidence>
<dbReference type="PROSITE" id="PS00373">
    <property type="entry name" value="GART"/>
    <property type="match status" value="1"/>
</dbReference>
<comment type="similarity">
    <text evidence="1 5">Belongs to the Fmt family.</text>
</comment>
<feature type="region of interest" description="Disordered" evidence="6">
    <location>
        <begin position="31"/>
        <end position="52"/>
    </location>
</feature>
<dbReference type="CDD" id="cd08704">
    <property type="entry name" value="Met_tRNA_FMT_C"/>
    <property type="match status" value="1"/>
</dbReference>
<sequence length="306" mass="32286">MRIIFMGTPEFAVPALIALVEAGHEVVAAYTQPPRPGGRRGRELTPSPVQREAEARGIAVRHPVSLKSADEQAAFAALAADIAVVAAYGLILPQAILDGTRLGCLNIHASILPRWRGAAPIQRAILAGDPTTGVTIMRMEAGLDTGPMLATLRTPIARKTAGELTGELATRGAVLLIDTLRHLALHRPIAQPEEGVTYARKIDKAEARLDFSGEAAQAERQVRAFAPAPGAFFAFEGERYKVLAAEVVEASGEPGTVIDDRLTIACGSRALRPTLVQRAGRPAMASEAMLRGKPIPAGTRLDAGPA</sequence>
<dbReference type="InterPro" id="IPR036477">
    <property type="entry name" value="Formyl_transf_N_sf"/>
</dbReference>
<dbReference type="CDD" id="cd08646">
    <property type="entry name" value="FMT_core_Met-tRNA-FMT_N"/>
    <property type="match status" value="1"/>
</dbReference>
<feature type="domain" description="Formyl transferase C-terminal" evidence="8">
    <location>
        <begin position="201"/>
        <end position="293"/>
    </location>
</feature>
<feature type="binding site" evidence="5">
    <location>
        <begin position="110"/>
        <end position="113"/>
    </location>
    <ligand>
        <name>(6S)-5,6,7,8-tetrahydrofolate</name>
        <dbReference type="ChEBI" id="CHEBI:57453"/>
    </ligand>
</feature>
<comment type="caution">
    <text evidence="9">The sequence shown here is derived from an EMBL/GenBank/DDBJ whole genome shotgun (WGS) entry which is preliminary data.</text>
</comment>
<dbReference type="SUPFAM" id="SSF50486">
    <property type="entry name" value="FMT C-terminal domain-like"/>
    <property type="match status" value="1"/>
</dbReference>
<dbReference type="InterPro" id="IPR002376">
    <property type="entry name" value="Formyl_transf_N"/>
</dbReference>
<dbReference type="Pfam" id="PF02911">
    <property type="entry name" value="Formyl_trans_C"/>
    <property type="match status" value="1"/>
</dbReference>
<dbReference type="Gene3D" id="3.40.50.12230">
    <property type="match status" value="1"/>
</dbReference>
<dbReference type="InterPro" id="IPR005794">
    <property type="entry name" value="Fmt"/>
</dbReference>
<dbReference type="EMBL" id="JARESE010000028">
    <property type="protein sequence ID" value="MDE8651961.1"/>
    <property type="molecule type" value="Genomic_DNA"/>
</dbReference>
<reference evidence="9 10" key="1">
    <citation type="submission" date="2023-03" db="EMBL/GenBank/DDBJ databases">
        <title>NovoSphingobium album sp. nov. isolated from polycyclic aromatic hydrocarbons- and heavy-metal polluted soil.</title>
        <authorList>
            <person name="Liu Z."/>
            <person name="Wang K."/>
        </authorList>
    </citation>
    <scope>NUCLEOTIDE SEQUENCE [LARGE SCALE GENOMIC DNA]</scope>
    <source>
        <strain evidence="9 10">H3SJ31-1</strain>
    </source>
</reference>
<dbReference type="HAMAP" id="MF_00182">
    <property type="entry name" value="Formyl_trans"/>
    <property type="match status" value="1"/>
</dbReference>
<dbReference type="InterPro" id="IPR011034">
    <property type="entry name" value="Formyl_transferase-like_C_sf"/>
</dbReference>
<evidence type="ECO:0000259" key="7">
    <source>
        <dbReference type="Pfam" id="PF00551"/>
    </source>
</evidence>
<evidence type="ECO:0000256" key="2">
    <source>
        <dbReference type="ARBA" id="ARBA00012261"/>
    </source>
</evidence>
<keyword evidence="3 5" id="KW-0808">Transferase</keyword>
<dbReference type="InterPro" id="IPR041711">
    <property type="entry name" value="Met-tRNA-FMT_N"/>
</dbReference>
<gene>
    <name evidence="5 9" type="primary">fmt</name>
    <name evidence="9" type="ORF">PYV00_09535</name>
</gene>
<comment type="catalytic activity">
    <reaction evidence="5">
        <text>L-methionyl-tRNA(fMet) + (6R)-10-formyltetrahydrofolate = N-formyl-L-methionyl-tRNA(fMet) + (6S)-5,6,7,8-tetrahydrofolate + H(+)</text>
        <dbReference type="Rhea" id="RHEA:24380"/>
        <dbReference type="Rhea" id="RHEA-COMP:9952"/>
        <dbReference type="Rhea" id="RHEA-COMP:9953"/>
        <dbReference type="ChEBI" id="CHEBI:15378"/>
        <dbReference type="ChEBI" id="CHEBI:57453"/>
        <dbReference type="ChEBI" id="CHEBI:78530"/>
        <dbReference type="ChEBI" id="CHEBI:78844"/>
        <dbReference type="ChEBI" id="CHEBI:195366"/>
        <dbReference type="EC" id="2.1.2.9"/>
    </reaction>
</comment>
<dbReference type="InterPro" id="IPR005793">
    <property type="entry name" value="Formyl_trans_C"/>
</dbReference>
<keyword evidence="4 5" id="KW-0648">Protein biosynthesis</keyword>
<dbReference type="SUPFAM" id="SSF53328">
    <property type="entry name" value="Formyltransferase"/>
    <property type="match status" value="1"/>
</dbReference>
<evidence type="ECO:0000256" key="4">
    <source>
        <dbReference type="ARBA" id="ARBA00022917"/>
    </source>
</evidence>
<evidence type="ECO:0000256" key="5">
    <source>
        <dbReference type="HAMAP-Rule" id="MF_00182"/>
    </source>
</evidence>
<dbReference type="InterPro" id="IPR044135">
    <property type="entry name" value="Met-tRNA-FMT_C"/>
</dbReference>
<dbReference type="NCBIfam" id="TIGR00460">
    <property type="entry name" value="fmt"/>
    <property type="match status" value="1"/>
</dbReference>
<evidence type="ECO:0000256" key="3">
    <source>
        <dbReference type="ARBA" id="ARBA00022679"/>
    </source>
</evidence>
<accession>A0ABT5WPN1</accession>
<feature type="domain" description="Formyl transferase N-terminal" evidence="7">
    <location>
        <begin position="1"/>
        <end position="178"/>
    </location>
</feature>
<dbReference type="Pfam" id="PF00551">
    <property type="entry name" value="Formyl_trans_N"/>
    <property type="match status" value="1"/>
</dbReference>
<evidence type="ECO:0000313" key="9">
    <source>
        <dbReference type="EMBL" id="MDE8651961.1"/>
    </source>
</evidence>
<evidence type="ECO:0000256" key="1">
    <source>
        <dbReference type="ARBA" id="ARBA00010699"/>
    </source>
</evidence>
<dbReference type="GO" id="GO:0004479">
    <property type="term" value="F:methionyl-tRNA formyltransferase activity"/>
    <property type="evidence" value="ECO:0007669"/>
    <property type="project" value="UniProtKB-EC"/>
</dbReference>
<protein>
    <recommendedName>
        <fullName evidence="2 5">Methionyl-tRNA formyltransferase</fullName>
        <ecNumber evidence="2 5">2.1.2.9</ecNumber>
    </recommendedName>
</protein>
<proteinExistence type="inferred from homology"/>
<evidence type="ECO:0000259" key="8">
    <source>
        <dbReference type="Pfam" id="PF02911"/>
    </source>
</evidence>
<dbReference type="PANTHER" id="PTHR11138">
    <property type="entry name" value="METHIONYL-TRNA FORMYLTRANSFERASE"/>
    <property type="match status" value="1"/>
</dbReference>
<dbReference type="RefSeq" id="WP_275228037.1">
    <property type="nucleotide sequence ID" value="NZ_JARESE010000028.1"/>
</dbReference>
<keyword evidence="10" id="KW-1185">Reference proteome</keyword>
<organism evidence="9 10">
    <name type="scientific">Novosphingobium album</name>
    <name type="common">ex Liu et al. 2023</name>
    <dbReference type="NCBI Taxonomy" id="3031130"/>
    <lineage>
        <taxon>Bacteria</taxon>
        <taxon>Pseudomonadati</taxon>
        <taxon>Pseudomonadota</taxon>
        <taxon>Alphaproteobacteria</taxon>
        <taxon>Sphingomonadales</taxon>
        <taxon>Sphingomonadaceae</taxon>
        <taxon>Novosphingobium</taxon>
    </lineage>
</organism>
<dbReference type="EC" id="2.1.2.9" evidence="2 5"/>
<comment type="function">
    <text evidence="5">Attaches a formyl group to the free amino group of methionyl-tRNA(fMet). The formyl group appears to play a dual role in the initiator identity of N-formylmethionyl-tRNA by promoting its recognition by IF2 and preventing the misappropriation of this tRNA by the elongation apparatus.</text>
</comment>
<dbReference type="Proteomes" id="UP001216253">
    <property type="component" value="Unassembled WGS sequence"/>
</dbReference>